<evidence type="ECO:0000259" key="9">
    <source>
        <dbReference type="PROSITE" id="PS51755"/>
    </source>
</evidence>
<dbReference type="Proteomes" id="UP001595796">
    <property type="component" value="Unassembled WGS sequence"/>
</dbReference>
<evidence type="ECO:0000256" key="4">
    <source>
        <dbReference type="ARBA" id="ARBA00023125"/>
    </source>
</evidence>
<feature type="DNA-binding region" description="OmpR/PhoB-type" evidence="7">
    <location>
        <begin position="142"/>
        <end position="236"/>
    </location>
</feature>
<keyword evidence="4 7" id="KW-0238">DNA-binding</keyword>
<feature type="domain" description="OmpR/PhoB-type" evidence="9">
    <location>
        <begin position="142"/>
        <end position="236"/>
    </location>
</feature>
<name>A0ABV9YY76_9HYPH</name>
<organism evidence="10 11">
    <name type="scientific">Flaviflagellibacter deserti</name>
    <dbReference type="NCBI Taxonomy" id="2267266"/>
    <lineage>
        <taxon>Bacteria</taxon>
        <taxon>Pseudomonadati</taxon>
        <taxon>Pseudomonadota</taxon>
        <taxon>Alphaproteobacteria</taxon>
        <taxon>Hyphomicrobiales</taxon>
        <taxon>Flaviflagellibacter</taxon>
    </lineage>
</organism>
<dbReference type="SMART" id="SM00862">
    <property type="entry name" value="Trans_reg_C"/>
    <property type="match status" value="1"/>
</dbReference>
<dbReference type="PROSITE" id="PS50110">
    <property type="entry name" value="RESPONSE_REGULATORY"/>
    <property type="match status" value="1"/>
</dbReference>
<dbReference type="Pfam" id="PF00072">
    <property type="entry name" value="Response_reg"/>
    <property type="match status" value="1"/>
</dbReference>
<dbReference type="RefSeq" id="WP_114955527.1">
    <property type="nucleotide sequence ID" value="NZ_JBHSJF010000001.1"/>
</dbReference>
<dbReference type="PANTHER" id="PTHR48111:SF4">
    <property type="entry name" value="DNA-BINDING DUAL TRANSCRIPTIONAL REGULATOR OMPR"/>
    <property type="match status" value="1"/>
</dbReference>
<dbReference type="PANTHER" id="PTHR48111">
    <property type="entry name" value="REGULATOR OF RPOS"/>
    <property type="match status" value="1"/>
</dbReference>
<evidence type="ECO:0000256" key="6">
    <source>
        <dbReference type="PROSITE-ProRule" id="PRU00169"/>
    </source>
</evidence>
<dbReference type="InterPro" id="IPR001789">
    <property type="entry name" value="Sig_transdc_resp-reg_receiver"/>
</dbReference>
<dbReference type="CDD" id="cd00383">
    <property type="entry name" value="trans_reg_C"/>
    <property type="match status" value="1"/>
</dbReference>
<keyword evidence="5" id="KW-0804">Transcription</keyword>
<keyword evidence="11" id="KW-1185">Reference proteome</keyword>
<dbReference type="InterPro" id="IPR036388">
    <property type="entry name" value="WH-like_DNA-bd_sf"/>
</dbReference>
<dbReference type="InterPro" id="IPR001867">
    <property type="entry name" value="OmpR/PhoB-type_DNA-bd"/>
</dbReference>
<dbReference type="InterPro" id="IPR039420">
    <property type="entry name" value="WalR-like"/>
</dbReference>
<comment type="caution">
    <text evidence="10">The sequence shown here is derived from an EMBL/GenBank/DDBJ whole genome shotgun (WGS) entry which is preliminary data.</text>
</comment>
<evidence type="ECO:0000256" key="1">
    <source>
        <dbReference type="ARBA" id="ARBA00022553"/>
    </source>
</evidence>
<evidence type="ECO:0000259" key="8">
    <source>
        <dbReference type="PROSITE" id="PS50110"/>
    </source>
</evidence>
<dbReference type="SMART" id="SM00448">
    <property type="entry name" value="REC"/>
    <property type="match status" value="1"/>
</dbReference>
<proteinExistence type="predicted"/>
<keyword evidence="2" id="KW-0902">Two-component regulatory system</keyword>
<evidence type="ECO:0000256" key="7">
    <source>
        <dbReference type="PROSITE-ProRule" id="PRU01091"/>
    </source>
</evidence>
<evidence type="ECO:0000313" key="11">
    <source>
        <dbReference type="Proteomes" id="UP001595796"/>
    </source>
</evidence>
<feature type="domain" description="Response regulatory" evidence="8">
    <location>
        <begin position="16"/>
        <end position="129"/>
    </location>
</feature>
<protein>
    <submittedName>
        <fullName evidence="10">Response regulator</fullName>
    </submittedName>
</protein>
<dbReference type="Gene3D" id="1.10.10.10">
    <property type="entry name" value="Winged helix-like DNA-binding domain superfamily/Winged helix DNA-binding domain"/>
    <property type="match status" value="1"/>
</dbReference>
<dbReference type="InterPro" id="IPR011006">
    <property type="entry name" value="CheY-like_superfamily"/>
</dbReference>
<feature type="modified residue" description="4-aspartylphosphate" evidence="6">
    <location>
        <position position="65"/>
    </location>
</feature>
<dbReference type="Gene3D" id="3.40.50.2300">
    <property type="match status" value="1"/>
</dbReference>
<dbReference type="EMBL" id="JBHSJF010000001">
    <property type="protein sequence ID" value="MFC5066767.1"/>
    <property type="molecule type" value="Genomic_DNA"/>
</dbReference>
<evidence type="ECO:0000256" key="3">
    <source>
        <dbReference type="ARBA" id="ARBA00023015"/>
    </source>
</evidence>
<dbReference type="InterPro" id="IPR016032">
    <property type="entry name" value="Sig_transdc_resp-reg_C-effctor"/>
</dbReference>
<dbReference type="PROSITE" id="PS51755">
    <property type="entry name" value="OMPR_PHOB"/>
    <property type="match status" value="1"/>
</dbReference>
<dbReference type="Pfam" id="PF00486">
    <property type="entry name" value="Trans_reg_C"/>
    <property type="match status" value="1"/>
</dbReference>
<sequence length="237" mass="25894">MSGNGQRGGIADEAPHLLLVDDDTRIRSLLSRFLSERGYRITSAASAQEALAKLAGLSFDLLILDVMMPGQSGLDLTRAVRKQSHVPILMLTALGDTKDRISGLEIGADDYMAKPFDPQELVLRIAGLLRRSQPAAGTAANGEDIRFGDFSFHSGRGELRRGDEVIRLTERERELLKILATQRGGAVSRLDLAGPEASGERAVDVQINRLRRKIEQDPANPLLLQTVRGSGYRLLVE</sequence>
<dbReference type="SUPFAM" id="SSF46894">
    <property type="entry name" value="C-terminal effector domain of the bipartite response regulators"/>
    <property type="match status" value="1"/>
</dbReference>
<keyword evidence="1 6" id="KW-0597">Phosphoprotein</keyword>
<evidence type="ECO:0000256" key="2">
    <source>
        <dbReference type="ARBA" id="ARBA00023012"/>
    </source>
</evidence>
<accession>A0ABV9YY76</accession>
<dbReference type="SUPFAM" id="SSF52172">
    <property type="entry name" value="CheY-like"/>
    <property type="match status" value="1"/>
</dbReference>
<reference evidence="11" key="1">
    <citation type="journal article" date="2019" name="Int. J. Syst. Evol. Microbiol.">
        <title>The Global Catalogue of Microorganisms (GCM) 10K type strain sequencing project: providing services to taxonomists for standard genome sequencing and annotation.</title>
        <authorList>
            <consortium name="The Broad Institute Genomics Platform"/>
            <consortium name="The Broad Institute Genome Sequencing Center for Infectious Disease"/>
            <person name="Wu L."/>
            <person name="Ma J."/>
        </authorList>
    </citation>
    <scope>NUCLEOTIDE SEQUENCE [LARGE SCALE GENOMIC DNA]</scope>
    <source>
        <strain evidence="11">CGMCC 1.16444</strain>
    </source>
</reference>
<dbReference type="CDD" id="cd17574">
    <property type="entry name" value="REC_OmpR"/>
    <property type="match status" value="1"/>
</dbReference>
<evidence type="ECO:0000256" key="5">
    <source>
        <dbReference type="ARBA" id="ARBA00023163"/>
    </source>
</evidence>
<dbReference type="Gene3D" id="6.10.250.690">
    <property type="match status" value="1"/>
</dbReference>
<gene>
    <name evidence="10" type="ORF">ACFPFW_01895</name>
</gene>
<evidence type="ECO:0000313" key="10">
    <source>
        <dbReference type="EMBL" id="MFC5066767.1"/>
    </source>
</evidence>
<keyword evidence="3" id="KW-0805">Transcription regulation</keyword>